<accession>A0A9W7ZU89</accession>
<protein>
    <submittedName>
        <fullName evidence="1">Uncharacterized protein</fullName>
    </submittedName>
</protein>
<comment type="caution">
    <text evidence="1">The sequence shown here is derived from an EMBL/GenBank/DDBJ whole genome shotgun (WGS) entry which is preliminary data.</text>
</comment>
<organism evidence="1 2">
    <name type="scientific">Mycoemilia scoparia</name>
    <dbReference type="NCBI Taxonomy" id="417184"/>
    <lineage>
        <taxon>Eukaryota</taxon>
        <taxon>Fungi</taxon>
        <taxon>Fungi incertae sedis</taxon>
        <taxon>Zoopagomycota</taxon>
        <taxon>Kickxellomycotina</taxon>
        <taxon>Kickxellomycetes</taxon>
        <taxon>Kickxellales</taxon>
        <taxon>Kickxellaceae</taxon>
        <taxon>Mycoemilia</taxon>
    </lineage>
</organism>
<dbReference type="AlphaFoldDB" id="A0A9W7ZU89"/>
<gene>
    <name evidence="1" type="ORF">H4219_005307</name>
</gene>
<dbReference type="EMBL" id="JANBPU010000279">
    <property type="protein sequence ID" value="KAJ1913209.1"/>
    <property type="molecule type" value="Genomic_DNA"/>
</dbReference>
<reference evidence="1" key="1">
    <citation type="submission" date="2022-07" db="EMBL/GenBank/DDBJ databases">
        <title>Phylogenomic reconstructions and comparative analyses of Kickxellomycotina fungi.</title>
        <authorList>
            <person name="Reynolds N.K."/>
            <person name="Stajich J.E."/>
            <person name="Barry K."/>
            <person name="Grigoriev I.V."/>
            <person name="Crous P."/>
            <person name="Smith M.E."/>
        </authorList>
    </citation>
    <scope>NUCLEOTIDE SEQUENCE</scope>
    <source>
        <strain evidence="1">NBRC 100468</strain>
    </source>
</reference>
<name>A0A9W7ZU89_9FUNG</name>
<dbReference type="OrthoDB" id="10564364at2759"/>
<dbReference type="InterPro" id="IPR032675">
    <property type="entry name" value="LRR_dom_sf"/>
</dbReference>
<keyword evidence="2" id="KW-1185">Reference proteome</keyword>
<proteinExistence type="predicted"/>
<dbReference type="Gene3D" id="3.80.10.10">
    <property type="entry name" value="Ribonuclease Inhibitor"/>
    <property type="match status" value="1"/>
</dbReference>
<sequence length="549" mass="63290">MYVQQISIWGSSKIVLKHKIVFPPSSPLAQTPTTPTSAKRVQFNTQITNINLPDGEGDSSTTSTQGMSQRFWDRIPVPPSPSESSNRVIEEVDLNNYPEQSLKKLKELFPNANTLNFMLVREPAKLLKYIGEHWPSITNIEMACHINNSAMSSASRLPEMEEIAAKYPSVMRKLKLEYWYSDKDFIASLLQSQHFLSTLSVDTYMNSFDSYMELEQPHTSLTTLNLQYVRWTDEDEVLNISSQTFPSLQKFRMQYLEKSMHLSTRSHVMFSKLFTNVWNNLFLLELPYVTDTVAIQISKSCPQLRSFMTELCYSFTLPDDNIANINDDVWAADDGEDQNIEDDNDNERPIVPTIFMRAQASLRNSNTLGSYILTNKGFIAMMQSLPKLVEFKLGTYSTNSCHLLDHGILLENSQLLQGGVESITIPTIENIMESPDIVSWKCLDIRSIKIRKLWLPVSVYGIMLRMLPHLESTIFEIVNPNVDQLINTWPTHHFLNEIELRFQNEASADFCRQVFNLLPRLKFVYLANYAFDEKILEQEYPNLVIRKKW</sequence>
<dbReference type="Proteomes" id="UP001150538">
    <property type="component" value="Unassembled WGS sequence"/>
</dbReference>
<evidence type="ECO:0000313" key="1">
    <source>
        <dbReference type="EMBL" id="KAJ1913209.1"/>
    </source>
</evidence>
<evidence type="ECO:0000313" key="2">
    <source>
        <dbReference type="Proteomes" id="UP001150538"/>
    </source>
</evidence>